<keyword evidence="3" id="KW-1185">Reference proteome</keyword>
<reference evidence="2 3" key="1">
    <citation type="submission" date="2015-09" db="EMBL/GenBank/DDBJ databases">
        <title>Genome Sequences of Mycobacterium immunogenum Isolates, Recuperated from a Chloraminated Drinking Water Distribution System Simulator Subjected to Episodes of Nitrification.</title>
        <authorList>
            <person name="Gomez-Alvarez V."/>
            <person name="Revetta R.P."/>
        </authorList>
    </citation>
    <scope>NUCLEOTIDE SEQUENCE [LARGE SCALE GENOMIC DNA]</scope>
    <source>
        <strain evidence="2 3">H076</strain>
    </source>
</reference>
<protein>
    <submittedName>
        <fullName evidence="2">Uncharacterized protein</fullName>
    </submittedName>
</protein>
<organism evidence="2 3">
    <name type="scientific">Mycobacteroides immunogenum</name>
    <dbReference type="NCBI Taxonomy" id="83262"/>
    <lineage>
        <taxon>Bacteria</taxon>
        <taxon>Bacillati</taxon>
        <taxon>Actinomycetota</taxon>
        <taxon>Actinomycetes</taxon>
        <taxon>Mycobacteriales</taxon>
        <taxon>Mycobacteriaceae</taxon>
        <taxon>Mycobacteroides</taxon>
    </lineage>
</organism>
<feature type="transmembrane region" description="Helical" evidence="1">
    <location>
        <begin position="13"/>
        <end position="32"/>
    </location>
</feature>
<evidence type="ECO:0000256" key="1">
    <source>
        <dbReference type="SAM" id="Phobius"/>
    </source>
</evidence>
<name>A0ABR5LX40_9MYCO</name>
<evidence type="ECO:0000313" key="2">
    <source>
        <dbReference type="EMBL" id="KPG36641.1"/>
    </source>
</evidence>
<accession>A0ABR5LX40</accession>
<gene>
    <name evidence="2" type="ORF">AN912_03215</name>
</gene>
<proteinExistence type="predicted"/>
<keyword evidence="1" id="KW-0472">Membrane</keyword>
<evidence type="ECO:0000313" key="3">
    <source>
        <dbReference type="Proteomes" id="UP000037962"/>
    </source>
</evidence>
<feature type="transmembrane region" description="Helical" evidence="1">
    <location>
        <begin position="39"/>
        <end position="59"/>
    </location>
</feature>
<dbReference type="EMBL" id="LJFS01000003">
    <property type="protein sequence ID" value="KPG36641.1"/>
    <property type="molecule type" value="Genomic_DNA"/>
</dbReference>
<comment type="caution">
    <text evidence="2">The sequence shown here is derived from an EMBL/GenBank/DDBJ whole genome shotgun (WGS) entry which is preliminary data.</text>
</comment>
<keyword evidence="1" id="KW-1133">Transmembrane helix</keyword>
<keyword evidence="1" id="KW-0812">Transmembrane</keyword>
<sequence>MLSQQVERTVVPAVWKIIGVLLLVVWLAFLVVGAIFKLVVPMLVAGVLILGGVLLYRAVTESDKTPLP</sequence>
<dbReference type="Proteomes" id="UP000037962">
    <property type="component" value="Unassembled WGS sequence"/>
</dbReference>